<accession>A0AC35FCD5</accession>
<evidence type="ECO:0000313" key="2">
    <source>
        <dbReference type="WBParaSite" id="PS1159_v2.g16046.t1"/>
    </source>
</evidence>
<proteinExistence type="predicted"/>
<evidence type="ECO:0000313" key="1">
    <source>
        <dbReference type="Proteomes" id="UP000887580"/>
    </source>
</evidence>
<organism evidence="1 2">
    <name type="scientific">Panagrolaimus sp. PS1159</name>
    <dbReference type="NCBI Taxonomy" id="55785"/>
    <lineage>
        <taxon>Eukaryota</taxon>
        <taxon>Metazoa</taxon>
        <taxon>Ecdysozoa</taxon>
        <taxon>Nematoda</taxon>
        <taxon>Chromadorea</taxon>
        <taxon>Rhabditida</taxon>
        <taxon>Tylenchina</taxon>
        <taxon>Panagrolaimomorpha</taxon>
        <taxon>Panagrolaimoidea</taxon>
        <taxon>Panagrolaimidae</taxon>
        <taxon>Panagrolaimus</taxon>
    </lineage>
</organism>
<dbReference type="WBParaSite" id="PS1159_v2.g16046.t1">
    <property type="protein sequence ID" value="PS1159_v2.g16046.t1"/>
    <property type="gene ID" value="PS1159_v2.g16046"/>
</dbReference>
<name>A0AC35FCD5_9BILA</name>
<dbReference type="Proteomes" id="UP000887580">
    <property type="component" value="Unplaced"/>
</dbReference>
<reference evidence="2" key="1">
    <citation type="submission" date="2022-11" db="UniProtKB">
        <authorList>
            <consortium name="WormBaseParasite"/>
        </authorList>
    </citation>
    <scope>IDENTIFICATION</scope>
</reference>
<protein>
    <submittedName>
        <fullName evidence="2">Uncharacterized protein</fullName>
    </submittedName>
</protein>
<sequence>MDENVRAVNVNEIIKQRSKDIIQAFQTFKNGRSTRTPMQRLPRHMRRRAMSHNVKRMPRNWRQFAIQTTKKSKHRKKPPSRFFRRRRRFQGGDPNILRTHVWHAKRYHMKKINGASFTLPHKCYQKVQRTCLRAAKNGCCVVDHSYWKAYKILFNDDEDALLQHIMDYCRLKKKPSFEYNKCHDLILYKTKIDERTAHDCYGPMQIRKIVDVGEKYFEFSADIRSNILLHFQEHNLKFEEISQARITLYGPKALEKVIEALNISKTEDDNPFNDAIDGALLLKGYWFKLNGTLSNRKTFSFDFIYRVQAPESVIDIVFYQALQKDVWIQLVHSRCQPLGITDEQNLHTFYGKFSFPDDCPDFINPLLLSLETKEMQDQHNRRPKNRRVKYERLSSDNPFNFEFDKILKSPSDLIPVKIIPLGKGVPQRYSFIYSKVDEPKEDEETLEDIEMDDDEEEEEETTPPPSKRIALDEDFVPLLTTPVSNFTKIVPMSRLFEVEIKPKLSRGMKRRAKKKAEKRGEIIVKDERHVEKSKGFKIPQGTVIGRIVRGLRWSSRHGNKLGFGYCSFSDLEPILKNDSIVYFRNPASHKYQKAKITVIPFENRFC</sequence>